<name>K1M549_CECL9</name>
<dbReference type="PANTHER" id="PTHR43685">
    <property type="entry name" value="GLYCOSYLTRANSFERASE"/>
    <property type="match status" value="1"/>
</dbReference>
<dbReference type="Proteomes" id="UP000004478">
    <property type="component" value="Unassembled WGS sequence"/>
</dbReference>
<dbReference type="InterPro" id="IPR050834">
    <property type="entry name" value="Glycosyltransf_2"/>
</dbReference>
<accession>K1M549</accession>
<evidence type="ECO:0000259" key="1">
    <source>
        <dbReference type="Pfam" id="PF00535"/>
    </source>
</evidence>
<proteinExistence type="predicted"/>
<dbReference type="InterPro" id="IPR029044">
    <property type="entry name" value="Nucleotide-diphossugar_trans"/>
</dbReference>
<comment type="caution">
    <text evidence="2">The sequence shown here is derived from an EMBL/GenBank/DDBJ whole genome shotgun (WGS) entry which is preliminary data.</text>
</comment>
<evidence type="ECO:0000313" key="3">
    <source>
        <dbReference type="Proteomes" id="UP000004478"/>
    </source>
</evidence>
<sequence length="339" mass="39807">MTFLSVVMPVYNGEKHLVEAIESVLNQSFGNFELIIIDDASTDQSVEIIRSFADARIRLLQNEQNSGVAATRNRGLQEAKGEYLVWMDCDDIIDTKKFEIQVNFLNQNPEIGICGTWLTRFGEGRPRLSKSPTDPEIIKASLIFNPSVWNATAMFRMDKIKNANLSYDTRLKVAEDYNFYFDASHHFPMKNIAKSLYHYRASDSSIMKKFGDQEDKMLKFYQIIYTKVFDALAIEKTEENFLKHRKIASTQLYDNWKEFKIAHHWLLSLIGQNEKIQLYDQKAFEIVINDAFFFLCKKSSQMGLKIFFYYIKHRNKSLPKDYNLFLRLFIRCLILYKKF</sequence>
<protein>
    <submittedName>
        <fullName evidence="2">Chondroitin polymerase</fullName>
    </submittedName>
</protein>
<dbReference type="AlphaFoldDB" id="K1M549"/>
<dbReference type="CDD" id="cd00761">
    <property type="entry name" value="Glyco_tranf_GTA_type"/>
    <property type="match status" value="1"/>
</dbReference>
<dbReference type="Gene3D" id="3.90.550.10">
    <property type="entry name" value="Spore Coat Polysaccharide Biosynthesis Protein SpsA, Chain A"/>
    <property type="match status" value="1"/>
</dbReference>
<dbReference type="EMBL" id="AMGM01000001">
    <property type="protein sequence ID" value="EKB51324.1"/>
    <property type="molecule type" value="Genomic_DNA"/>
</dbReference>
<reference evidence="2 3" key="1">
    <citation type="journal article" date="2012" name="J. Bacteriol.">
        <title>Draft Genome Sequence of Cecembia lonarensis Strain LW9T, Isolated from Lonar Lake, a Haloalkaline Lake in India.</title>
        <authorList>
            <person name="Shivaji S."/>
            <person name="Ara S."/>
            <person name="Singh A."/>
            <person name="Pinnaka A.K."/>
        </authorList>
    </citation>
    <scope>NUCLEOTIDE SEQUENCE [LARGE SCALE GENOMIC DNA]</scope>
    <source>
        <strain evidence="2 3">LW9</strain>
    </source>
</reference>
<feature type="domain" description="Glycosyltransferase 2-like" evidence="1">
    <location>
        <begin position="5"/>
        <end position="133"/>
    </location>
</feature>
<dbReference type="PANTHER" id="PTHR43685:SF2">
    <property type="entry name" value="GLYCOSYLTRANSFERASE 2-LIKE DOMAIN-CONTAINING PROTEIN"/>
    <property type="match status" value="1"/>
</dbReference>
<dbReference type="InterPro" id="IPR001173">
    <property type="entry name" value="Glyco_trans_2-like"/>
</dbReference>
<keyword evidence="3" id="KW-1185">Reference proteome</keyword>
<dbReference type="Pfam" id="PF00535">
    <property type="entry name" value="Glycos_transf_2"/>
    <property type="match status" value="1"/>
</dbReference>
<gene>
    <name evidence="2" type="primary">kfoC</name>
    <name evidence="2" type="ORF">B879_00118</name>
</gene>
<dbReference type="SUPFAM" id="SSF53448">
    <property type="entry name" value="Nucleotide-diphospho-sugar transferases"/>
    <property type="match status" value="1"/>
</dbReference>
<organism evidence="2 3">
    <name type="scientific">Cecembia lonarensis (strain CCUG 58316 / KCTC 22772 / LW9)</name>
    <dbReference type="NCBI Taxonomy" id="1225176"/>
    <lineage>
        <taxon>Bacteria</taxon>
        <taxon>Pseudomonadati</taxon>
        <taxon>Bacteroidota</taxon>
        <taxon>Cytophagia</taxon>
        <taxon>Cytophagales</taxon>
        <taxon>Cyclobacteriaceae</taxon>
        <taxon>Cecembia</taxon>
    </lineage>
</organism>
<evidence type="ECO:0000313" key="2">
    <source>
        <dbReference type="EMBL" id="EKB51324.1"/>
    </source>
</evidence>